<dbReference type="InterPro" id="IPR009014">
    <property type="entry name" value="Transketo_C/PFOR_II"/>
</dbReference>
<evidence type="ECO:0000256" key="8">
    <source>
        <dbReference type="ARBA" id="ARBA00022723"/>
    </source>
</evidence>
<evidence type="ECO:0000256" key="11">
    <source>
        <dbReference type="ARBA" id="ARBA00023052"/>
    </source>
</evidence>
<dbReference type="OrthoDB" id="9803371at2"/>
<dbReference type="SMART" id="SM00861">
    <property type="entry name" value="Transket_pyr"/>
    <property type="match status" value="1"/>
</dbReference>
<dbReference type="Pfam" id="PF13292">
    <property type="entry name" value="DXP_synthase_N"/>
    <property type="match status" value="2"/>
</dbReference>
<dbReference type="InterPro" id="IPR033248">
    <property type="entry name" value="Transketolase_C"/>
</dbReference>
<organism evidence="14 15">
    <name type="scientific">Phaeocystidibacter luteus</name>
    <dbReference type="NCBI Taxonomy" id="911197"/>
    <lineage>
        <taxon>Bacteria</taxon>
        <taxon>Pseudomonadati</taxon>
        <taxon>Bacteroidota</taxon>
        <taxon>Flavobacteriia</taxon>
        <taxon>Flavobacteriales</taxon>
        <taxon>Phaeocystidibacteraceae</taxon>
        <taxon>Phaeocystidibacter</taxon>
    </lineage>
</organism>
<comment type="pathway">
    <text evidence="3">Metabolic intermediate biosynthesis; 1-deoxy-D-xylulose 5-phosphate biosynthesis; 1-deoxy-D-xylulose 5-phosphate from D-glyceraldehyde 3-phosphate and pyruvate: step 1/1.</text>
</comment>
<evidence type="ECO:0000256" key="9">
    <source>
        <dbReference type="ARBA" id="ARBA00022842"/>
    </source>
</evidence>
<dbReference type="GO" id="GO:0005829">
    <property type="term" value="C:cytosol"/>
    <property type="evidence" value="ECO:0007669"/>
    <property type="project" value="TreeGrafter"/>
</dbReference>
<dbReference type="Pfam" id="PF02780">
    <property type="entry name" value="Transketolase_C"/>
    <property type="match status" value="1"/>
</dbReference>
<comment type="cofactor">
    <cofactor evidence="2">
        <name>thiamine diphosphate</name>
        <dbReference type="ChEBI" id="CHEBI:58937"/>
    </cofactor>
</comment>
<dbReference type="InterPro" id="IPR029061">
    <property type="entry name" value="THDP-binding"/>
</dbReference>
<dbReference type="PANTHER" id="PTHR43322">
    <property type="entry name" value="1-D-DEOXYXYLULOSE 5-PHOSPHATE SYNTHASE-RELATED"/>
    <property type="match status" value="1"/>
</dbReference>
<comment type="cofactor">
    <cofactor evidence="1">
        <name>Mg(2+)</name>
        <dbReference type="ChEBI" id="CHEBI:18420"/>
    </cofactor>
</comment>
<comment type="caution">
    <text evidence="14">The sequence shown here is derived from an EMBL/GenBank/DDBJ whole genome shotgun (WGS) entry which is preliminary data.</text>
</comment>
<proteinExistence type="inferred from homology"/>
<evidence type="ECO:0000256" key="1">
    <source>
        <dbReference type="ARBA" id="ARBA00001946"/>
    </source>
</evidence>
<comment type="similarity">
    <text evidence="4">Belongs to the transketolase family. DXPS subfamily.</text>
</comment>
<dbReference type="PROSITE" id="PS00802">
    <property type="entry name" value="TRANSKETOLASE_2"/>
    <property type="match status" value="1"/>
</dbReference>
<keyword evidence="9" id="KW-0460">Magnesium</keyword>
<keyword evidence="10" id="KW-0784">Thiamine biosynthesis</keyword>
<dbReference type="CDD" id="cd07033">
    <property type="entry name" value="TPP_PYR_DXS_TK_like"/>
    <property type="match status" value="1"/>
</dbReference>
<dbReference type="EC" id="2.2.1.7" evidence="6"/>
<evidence type="ECO:0000256" key="5">
    <source>
        <dbReference type="ARBA" id="ARBA00011738"/>
    </source>
</evidence>
<dbReference type="Proteomes" id="UP000468650">
    <property type="component" value="Unassembled WGS sequence"/>
</dbReference>
<reference evidence="14 15" key="1">
    <citation type="submission" date="2019-09" db="EMBL/GenBank/DDBJ databases">
        <title>Genomes of family Cryomorphaceae.</title>
        <authorList>
            <person name="Bowman J.P."/>
        </authorList>
    </citation>
    <scope>NUCLEOTIDE SEQUENCE [LARGE SCALE GENOMIC DNA]</scope>
    <source>
        <strain evidence="14 15">LMG 25704</strain>
    </source>
</reference>
<evidence type="ECO:0000313" key="15">
    <source>
        <dbReference type="Proteomes" id="UP000468650"/>
    </source>
</evidence>
<dbReference type="GO" id="GO:0046872">
    <property type="term" value="F:metal ion binding"/>
    <property type="evidence" value="ECO:0007669"/>
    <property type="project" value="UniProtKB-KW"/>
</dbReference>
<name>A0A6N6RFU9_9FLAO</name>
<evidence type="ECO:0000313" key="14">
    <source>
        <dbReference type="EMBL" id="KAB2808638.1"/>
    </source>
</evidence>
<comment type="subunit">
    <text evidence="5">Homodimer.</text>
</comment>
<evidence type="ECO:0000256" key="4">
    <source>
        <dbReference type="ARBA" id="ARBA00011081"/>
    </source>
</evidence>
<dbReference type="Gene3D" id="3.40.50.970">
    <property type="match status" value="2"/>
</dbReference>
<keyword evidence="8" id="KW-0479">Metal-binding</keyword>
<evidence type="ECO:0000256" key="3">
    <source>
        <dbReference type="ARBA" id="ARBA00004980"/>
    </source>
</evidence>
<evidence type="ECO:0000256" key="2">
    <source>
        <dbReference type="ARBA" id="ARBA00001964"/>
    </source>
</evidence>
<dbReference type="GO" id="GO:0008661">
    <property type="term" value="F:1-deoxy-D-xylulose-5-phosphate synthase activity"/>
    <property type="evidence" value="ECO:0007669"/>
    <property type="project" value="UniProtKB-EC"/>
</dbReference>
<evidence type="ECO:0000259" key="13">
    <source>
        <dbReference type="SMART" id="SM00861"/>
    </source>
</evidence>
<sequence length="552" mass="60469">MPNIPSLEELRRMSISELEQVAVILREFIPNATKEKKGHLESSLSVCELTVALHHVLKAPEDVLIWDVGHQAYVHKVLTDRADKFSTNRKHGGLSGFPSRSESPYDAFGTGHSSTSISAVTGMAIQDYKLGRSNQHVAVIGDGALTGGMAFEALNYLGTTGLDVLIILNDNQKAIDPNVGALHEGQTYEMFFQSMNIRYMGSVNGHQMSDLVQQLRYALSASGPRVLHVETIAEFLPSEPNYKSELPFQDVFGQAIEELLERDDRLTVVSPAMLSGAGLSQVAAKYPQRVLDVGIAEQNAATLSAGIAAAGGVPILHLYSTFAQRAYDQIIHDIALQNLHVIICLDRAGLVGNDGPTHHGAFDLAFLRPIPNLVISAPRNGIELRNVLYTATQHNGPFVIRYPRDTEARFDAQGKFDDVEFGSAEVLREGKKLYLMSTGTMSRRAMDVANTLEKDGYTVGVIHHTFIKPIDKRALSAASRATHWVALEDSSVGGLGSALSEWLHENRVDEVRLSQVHLPDRFVEHGSVDELHLGCGMDTESVVNRCRELLHS</sequence>
<dbReference type="GO" id="GO:0016114">
    <property type="term" value="P:terpenoid biosynthetic process"/>
    <property type="evidence" value="ECO:0007669"/>
    <property type="project" value="InterPro"/>
</dbReference>
<keyword evidence="15" id="KW-1185">Reference proteome</keyword>
<dbReference type="EMBL" id="WBVO01000008">
    <property type="protein sequence ID" value="KAB2808638.1"/>
    <property type="molecule type" value="Genomic_DNA"/>
</dbReference>
<dbReference type="InterPro" id="IPR005477">
    <property type="entry name" value="Dxylulose-5-P_synthase"/>
</dbReference>
<dbReference type="Gene3D" id="3.40.50.920">
    <property type="match status" value="1"/>
</dbReference>
<dbReference type="InterPro" id="IPR020826">
    <property type="entry name" value="Transketolase_BS"/>
</dbReference>
<feature type="domain" description="Transketolase-like pyrimidine-binding" evidence="13">
    <location>
        <begin position="246"/>
        <end position="409"/>
    </location>
</feature>
<keyword evidence="12" id="KW-0414">Isoprene biosynthesis</keyword>
<dbReference type="SUPFAM" id="SSF52518">
    <property type="entry name" value="Thiamin diphosphate-binding fold (THDP-binding)"/>
    <property type="match status" value="2"/>
</dbReference>
<dbReference type="RefSeq" id="WP_151667733.1">
    <property type="nucleotide sequence ID" value="NZ_WBVO01000008.1"/>
</dbReference>
<keyword evidence="7" id="KW-0808">Transferase</keyword>
<evidence type="ECO:0000256" key="7">
    <source>
        <dbReference type="ARBA" id="ARBA00022679"/>
    </source>
</evidence>
<dbReference type="PANTHER" id="PTHR43322:SF5">
    <property type="entry name" value="1-DEOXY-D-XYLULOSE-5-PHOSPHATE SYNTHASE, CHLOROPLASTIC"/>
    <property type="match status" value="1"/>
</dbReference>
<dbReference type="AlphaFoldDB" id="A0A6N6RFU9"/>
<gene>
    <name evidence="14" type="ORF">F8C67_10150</name>
</gene>
<evidence type="ECO:0000256" key="12">
    <source>
        <dbReference type="ARBA" id="ARBA00023229"/>
    </source>
</evidence>
<dbReference type="CDD" id="cd02007">
    <property type="entry name" value="TPP_DXS"/>
    <property type="match status" value="1"/>
</dbReference>
<accession>A0A6N6RFU9</accession>
<protein>
    <recommendedName>
        <fullName evidence="6">1-deoxy-D-xylulose-5-phosphate synthase</fullName>
        <ecNumber evidence="6">2.2.1.7</ecNumber>
    </recommendedName>
</protein>
<dbReference type="UniPathway" id="UPA00064">
    <property type="reaction ID" value="UER00091"/>
</dbReference>
<keyword evidence="11" id="KW-0786">Thiamine pyrophosphate</keyword>
<dbReference type="GO" id="GO:0019288">
    <property type="term" value="P:isopentenyl diphosphate biosynthetic process, methylerythritol 4-phosphate pathway"/>
    <property type="evidence" value="ECO:0007669"/>
    <property type="project" value="TreeGrafter"/>
</dbReference>
<dbReference type="Pfam" id="PF02779">
    <property type="entry name" value="Transket_pyr"/>
    <property type="match status" value="1"/>
</dbReference>
<evidence type="ECO:0000256" key="6">
    <source>
        <dbReference type="ARBA" id="ARBA00013150"/>
    </source>
</evidence>
<dbReference type="GO" id="GO:0009228">
    <property type="term" value="P:thiamine biosynthetic process"/>
    <property type="evidence" value="ECO:0007669"/>
    <property type="project" value="UniProtKB-KW"/>
</dbReference>
<evidence type="ECO:0000256" key="10">
    <source>
        <dbReference type="ARBA" id="ARBA00022977"/>
    </source>
</evidence>
<dbReference type="SUPFAM" id="SSF52922">
    <property type="entry name" value="TK C-terminal domain-like"/>
    <property type="match status" value="1"/>
</dbReference>
<dbReference type="InterPro" id="IPR005475">
    <property type="entry name" value="Transketolase-like_Pyr-bd"/>
</dbReference>